<feature type="region of interest" description="Disordered" evidence="1">
    <location>
        <begin position="42"/>
        <end position="64"/>
    </location>
</feature>
<comment type="caution">
    <text evidence="2">The sequence shown here is derived from an EMBL/GenBank/DDBJ whole genome shotgun (WGS) entry which is preliminary data.</text>
</comment>
<evidence type="ECO:0000256" key="1">
    <source>
        <dbReference type="SAM" id="MobiDB-lite"/>
    </source>
</evidence>
<sequence>EIEIECDLVECEKEKRQYRDIYLPRERVFRLQSPGNILTARKWKRDGNHRPEASRKVKKKTNPA</sequence>
<dbReference type="AlphaFoldDB" id="X1L1W0"/>
<gene>
    <name evidence="2" type="ORF">S06H3_07678</name>
</gene>
<organism evidence="2">
    <name type="scientific">marine sediment metagenome</name>
    <dbReference type="NCBI Taxonomy" id="412755"/>
    <lineage>
        <taxon>unclassified sequences</taxon>
        <taxon>metagenomes</taxon>
        <taxon>ecological metagenomes</taxon>
    </lineage>
</organism>
<feature type="compositionally biased region" description="Basic and acidic residues" evidence="1">
    <location>
        <begin position="45"/>
        <end position="55"/>
    </location>
</feature>
<evidence type="ECO:0000313" key="2">
    <source>
        <dbReference type="EMBL" id="GAH99880.1"/>
    </source>
</evidence>
<accession>X1L1W0</accession>
<protein>
    <submittedName>
        <fullName evidence="2">Uncharacterized protein</fullName>
    </submittedName>
</protein>
<proteinExistence type="predicted"/>
<reference evidence="2" key="1">
    <citation type="journal article" date="2014" name="Front. Microbiol.">
        <title>High frequency of phylogenetically diverse reductive dehalogenase-homologous genes in deep subseafloor sedimentary metagenomes.</title>
        <authorList>
            <person name="Kawai M."/>
            <person name="Futagami T."/>
            <person name="Toyoda A."/>
            <person name="Takaki Y."/>
            <person name="Nishi S."/>
            <person name="Hori S."/>
            <person name="Arai W."/>
            <person name="Tsubouchi T."/>
            <person name="Morono Y."/>
            <person name="Uchiyama I."/>
            <person name="Ito T."/>
            <person name="Fujiyama A."/>
            <person name="Inagaki F."/>
            <person name="Takami H."/>
        </authorList>
    </citation>
    <scope>NUCLEOTIDE SEQUENCE</scope>
    <source>
        <strain evidence="2">Expedition CK06-06</strain>
    </source>
</reference>
<feature type="non-terminal residue" evidence="2">
    <location>
        <position position="1"/>
    </location>
</feature>
<dbReference type="EMBL" id="BARV01003139">
    <property type="protein sequence ID" value="GAH99880.1"/>
    <property type="molecule type" value="Genomic_DNA"/>
</dbReference>
<name>X1L1W0_9ZZZZ</name>